<dbReference type="PIRSF" id="PIRSF000654">
    <property type="entry name" value="Integrin-linked_kinase"/>
    <property type="match status" value="1"/>
</dbReference>
<comment type="subcellular location">
    <subcellularLocation>
        <location evidence="1">Cell membrane</location>
    </subcellularLocation>
</comment>
<dbReference type="GO" id="GO:0004674">
    <property type="term" value="F:protein serine/threonine kinase activity"/>
    <property type="evidence" value="ECO:0007669"/>
    <property type="project" value="UniProtKB-KW"/>
</dbReference>
<feature type="compositionally biased region" description="Pro residues" evidence="10">
    <location>
        <begin position="13"/>
        <end position="24"/>
    </location>
</feature>
<feature type="region of interest" description="Disordered" evidence="10">
    <location>
        <begin position="1"/>
        <end position="25"/>
    </location>
</feature>
<dbReference type="HOGENOM" id="CLU_000288_21_4_1"/>
<dbReference type="Gene3D" id="3.30.200.20">
    <property type="entry name" value="Phosphorylase Kinase, domain 1"/>
    <property type="match status" value="1"/>
</dbReference>
<evidence type="ECO:0000256" key="1">
    <source>
        <dbReference type="ARBA" id="ARBA00004236"/>
    </source>
</evidence>
<dbReference type="InParanoid" id="D8SWX6"/>
<dbReference type="eggNOG" id="KOG1187">
    <property type="taxonomic scope" value="Eukaryota"/>
</dbReference>
<dbReference type="InterPro" id="IPR008271">
    <property type="entry name" value="Ser/Thr_kinase_AS"/>
</dbReference>
<evidence type="ECO:0000256" key="10">
    <source>
        <dbReference type="SAM" id="MobiDB-lite"/>
    </source>
</evidence>
<dbReference type="PROSITE" id="PS00107">
    <property type="entry name" value="PROTEIN_KINASE_ATP"/>
    <property type="match status" value="1"/>
</dbReference>
<dbReference type="AlphaFoldDB" id="D8SWX6"/>
<dbReference type="OrthoDB" id="4062651at2759"/>
<dbReference type="Proteomes" id="UP000001514">
    <property type="component" value="Unassembled WGS sequence"/>
</dbReference>
<proteinExistence type="inferred from homology"/>
<dbReference type="PROSITE" id="PS50011">
    <property type="entry name" value="PROTEIN_KINASE_DOM"/>
    <property type="match status" value="1"/>
</dbReference>
<keyword evidence="9" id="KW-0723">Serine/threonine-protein kinase</keyword>
<keyword evidence="13" id="KW-1185">Reference proteome</keyword>
<gene>
    <name evidence="12" type="ORF">SELMODRAFT_126642</name>
</gene>
<keyword evidence="5" id="KW-0418">Kinase</keyword>
<evidence type="ECO:0000256" key="4">
    <source>
        <dbReference type="ARBA" id="ARBA00022741"/>
    </source>
</evidence>
<dbReference type="EMBL" id="GL377649">
    <property type="protein sequence ID" value="EFJ11169.1"/>
    <property type="molecule type" value="Genomic_DNA"/>
</dbReference>
<dbReference type="PANTHER" id="PTHR47985:SF24">
    <property type="entry name" value="PROTEIN KINASE SUPERFAMILY PROTEIN"/>
    <property type="match status" value="1"/>
</dbReference>
<dbReference type="KEGG" id="smo:SELMODRAFT_126642"/>
<dbReference type="GO" id="GO:0005524">
    <property type="term" value="F:ATP binding"/>
    <property type="evidence" value="ECO:0007669"/>
    <property type="project" value="UniProtKB-UniRule"/>
</dbReference>
<dbReference type="CDD" id="cd14066">
    <property type="entry name" value="STKc_IRAK"/>
    <property type="match status" value="1"/>
</dbReference>
<evidence type="ECO:0000313" key="12">
    <source>
        <dbReference type="EMBL" id="EFJ11169.1"/>
    </source>
</evidence>
<keyword evidence="4 8" id="KW-0547">Nucleotide-binding</keyword>
<keyword evidence="3" id="KW-0808">Transferase</keyword>
<dbReference type="GO" id="GO:0005886">
    <property type="term" value="C:plasma membrane"/>
    <property type="evidence" value="ECO:0007669"/>
    <property type="project" value="UniProtKB-SubCell"/>
</dbReference>
<name>D8SWX6_SELML</name>
<evidence type="ECO:0000256" key="2">
    <source>
        <dbReference type="ARBA" id="ARBA00022475"/>
    </source>
</evidence>
<evidence type="ECO:0000256" key="8">
    <source>
        <dbReference type="PROSITE-ProRule" id="PRU10141"/>
    </source>
</evidence>
<reference evidence="12 13" key="1">
    <citation type="journal article" date="2011" name="Science">
        <title>The Selaginella genome identifies genetic changes associated with the evolution of vascular plants.</title>
        <authorList>
            <person name="Banks J.A."/>
            <person name="Nishiyama T."/>
            <person name="Hasebe M."/>
            <person name="Bowman J.L."/>
            <person name="Gribskov M."/>
            <person name="dePamphilis C."/>
            <person name="Albert V.A."/>
            <person name="Aono N."/>
            <person name="Aoyama T."/>
            <person name="Ambrose B.A."/>
            <person name="Ashton N.W."/>
            <person name="Axtell M.J."/>
            <person name="Barker E."/>
            <person name="Barker M.S."/>
            <person name="Bennetzen J.L."/>
            <person name="Bonawitz N.D."/>
            <person name="Chapple C."/>
            <person name="Cheng C."/>
            <person name="Correa L.G."/>
            <person name="Dacre M."/>
            <person name="DeBarry J."/>
            <person name="Dreyer I."/>
            <person name="Elias M."/>
            <person name="Engstrom E.M."/>
            <person name="Estelle M."/>
            <person name="Feng L."/>
            <person name="Finet C."/>
            <person name="Floyd S.K."/>
            <person name="Frommer W.B."/>
            <person name="Fujita T."/>
            <person name="Gramzow L."/>
            <person name="Gutensohn M."/>
            <person name="Harholt J."/>
            <person name="Hattori M."/>
            <person name="Heyl A."/>
            <person name="Hirai T."/>
            <person name="Hiwatashi Y."/>
            <person name="Ishikawa M."/>
            <person name="Iwata M."/>
            <person name="Karol K.G."/>
            <person name="Koehler B."/>
            <person name="Kolukisaoglu U."/>
            <person name="Kubo M."/>
            <person name="Kurata T."/>
            <person name="Lalonde S."/>
            <person name="Li K."/>
            <person name="Li Y."/>
            <person name="Litt A."/>
            <person name="Lyons E."/>
            <person name="Manning G."/>
            <person name="Maruyama T."/>
            <person name="Michael T.P."/>
            <person name="Mikami K."/>
            <person name="Miyazaki S."/>
            <person name="Morinaga S."/>
            <person name="Murata T."/>
            <person name="Mueller-Roeber B."/>
            <person name="Nelson D.R."/>
            <person name="Obara M."/>
            <person name="Oguri Y."/>
            <person name="Olmstead R.G."/>
            <person name="Onodera N."/>
            <person name="Petersen B.L."/>
            <person name="Pils B."/>
            <person name="Prigge M."/>
            <person name="Rensing S.A."/>
            <person name="Riano-Pachon D.M."/>
            <person name="Roberts A.W."/>
            <person name="Sato Y."/>
            <person name="Scheller H.V."/>
            <person name="Schulz B."/>
            <person name="Schulz C."/>
            <person name="Shakirov E.V."/>
            <person name="Shibagaki N."/>
            <person name="Shinohara N."/>
            <person name="Shippen D.E."/>
            <person name="Soerensen I."/>
            <person name="Sotooka R."/>
            <person name="Sugimoto N."/>
            <person name="Sugita M."/>
            <person name="Sumikawa N."/>
            <person name="Tanurdzic M."/>
            <person name="Theissen G."/>
            <person name="Ulvskov P."/>
            <person name="Wakazuki S."/>
            <person name="Weng J.K."/>
            <person name="Willats W.W."/>
            <person name="Wipf D."/>
            <person name="Wolf P.G."/>
            <person name="Yang L."/>
            <person name="Zimmer A.D."/>
            <person name="Zhu Q."/>
            <person name="Mitros T."/>
            <person name="Hellsten U."/>
            <person name="Loque D."/>
            <person name="Otillar R."/>
            <person name="Salamov A."/>
            <person name="Schmutz J."/>
            <person name="Shapiro H."/>
            <person name="Lindquist E."/>
            <person name="Lucas S."/>
            <person name="Rokhsar D."/>
            <person name="Grigoriev I.V."/>
        </authorList>
    </citation>
    <scope>NUCLEOTIDE SEQUENCE [LARGE SCALE GENOMIC DNA]</scope>
</reference>
<evidence type="ECO:0000313" key="13">
    <source>
        <dbReference type="Proteomes" id="UP000001514"/>
    </source>
</evidence>
<evidence type="ECO:0000256" key="7">
    <source>
        <dbReference type="ARBA" id="ARBA00023136"/>
    </source>
</evidence>
<dbReference type="SUPFAM" id="SSF56112">
    <property type="entry name" value="Protein kinase-like (PK-like)"/>
    <property type="match status" value="1"/>
</dbReference>
<dbReference type="PANTHER" id="PTHR47985">
    <property type="entry name" value="OS07G0668900 PROTEIN"/>
    <property type="match status" value="1"/>
</dbReference>
<evidence type="ECO:0000256" key="5">
    <source>
        <dbReference type="ARBA" id="ARBA00022777"/>
    </source>
</evidence>
<dbReference type="Gene3D" id="1.10.510.10">
    <property type="entry name" value="Transferase(Phosphotransferase) domain 1"/>
    <property type="match status" value="1"/>
</dbReference>
<dbReference type="InterPro" id="IPR017441">
    <property type="entry name" value="Protein_kinase_ATP_BS"/>
</dbReference>
<evidence type="ECO:0000259" key="11">
    <source>
        <dbReference type="PROSITE" id="PS50011"/>
    </source>
</evidence>
<accession>D8SWX6</accession>
<dbReference type="FunFam" id="1.10.510.10:FF:000051">
    <property type="entry name" value="Receptor-like serine/threonine-protein kinase ALE2"/>
    <property type="match status" value="1"/>
</dbReference>
<comment type="similarity">
    <text evidence="9">Belongs to the protein kinase superfamily.</text>
</comment>
<dbReference type="InterPro" id="IPR011009">
    <property type="entry name" value="Kinase-like_dom_sf"/>
</dbReference>
<keyword evidence="2" id="KW-1003">Cell membrane</keyword>
<feature type="compositionally biased region" description="Low complexity" evidence="10">
    <location>
        <begin position="1"/>
        <end position="12"/>
    </location>
</feature>
<organism evidence="13">
    <name type="scientific">Selaginella moellendorffii</name>
    <name type="common">Spikemoss</name>
    <dbReference type="NCBI Taxonomy" id="88036"/>
    <lineage>
        <taxon>Eukaryota</taxon>
        <taxon>Viridiplantae</taxon>
        <taxon>Streptophyta</taxon>
        <taxon>Embryophyta</taxon>
        <taxon>Tracheophyta</taxon>
        <taxon>Lycopodiopsida</taxon>
        <taxon>Selaginellales</taxon>
        <taxon>Selaginellaceae</taxon>
        <taxon>Selaginella</taxon>
    </lineage>
</organism>
<dbReference type="OMA" id="TISVASW"/>
<dbReference type="Gramene" id="EFJ11169">
    <property type="protein sequence ID" value="EFJ11169"/>
    <property type="gene ID" value="SELMODRAFT_126642"/>
</dbReference>
<dbReference type="FunFam" id="3.30.200.20:FF:000015">
    <property type="entry name" value="Somatic embryogenesis receptor kinase 1"/>
    <property type="match status" value="1"/>
</dbReference>
<feature type="domain" description="Protein kinase" evidence="11">
    <location>
        <begin position="70"/>
        <end position="349"/>
    </location>
</feature>
<protein>
    <recommendedName>
        <fullName evidence="11">Protein kinase domain-containing protein</fullName>
    </recommendedName>
</protein>
<evidence type="ECO:0000256" key="6">
    <source>
        <dbReference type="ARBA" id="ARBA00022840"/>
    </source>
</evidence>
<dbReference type="InterPro" id="IPR000719">
    <property type="entry name" value="Prot_kinase_dom"/>
</dbReference>
<keyword evidence="6 8" id="KW-0067">ATP-binding</keyword>
<keyword evidence="7" id="KW-0472">Membrane</keyword>
<feature type="binding site" evidence="8">
    <location>
        <position position="99"/>
    </location>
    <ligand>
        <name>ATP</name>
        <dbReference type="ChEBI" id="CHEBI:30616"/>
    </ligand>
</feature>
<evidence type="ECO:0000256" key="9">
    <source>
        <dbReference type="RuleBase" id="RU000304"/>
    </source>
</evidence>
<dbReference type="GO" id="GO:0004672">
    <property type="term" value="F:protein kinase activity"/>
    <property type="evidence" value="ECO:0000318"/>
    <property type="project" value="GO_Central"/>
</dbReference>
<evidence type="ECO:0000256" key="3">
    <source>
        <dbReference type="ARBA" id="ARBA00022679"/>
    </source>
</evidence>
<sequence length="358" mass="39491">MNHSSNNSYSSPSPTPRPVLPPPSLLTLQISPPPNNCSGAGGEERDHIAIKRPGPQPFSFHQLQIATNSFSERNIIGRGGFGCVYRGILADGRVAAIKKLDLEGKQGEEEFRVEIEMLSRVQAPKLLELLGYCTEDEHRLLVYEYMAKGNLQQHLYPDDDDHGFVPLDWTTRLKIALDAAKGLEFLHEFVTPPIIHRDFKCSNILLDDKLNAKLSDFGLAKVGSNKVNGDVSTRVLGTHGYVAPEYVLTGHLTTKSDVYSFGVVLLEILTGRVPVDMKRPAGEGVLVSWALPRLTDRDKLVGMVDQALAGQYSMKELIQVAAIAAMCIQPEADYRPLMIDVVQSLAPLVKQRLQNRTG</sequence>
<dbReference type="PROSITE" id="PS00108">
    <property type="entry name" value="PROTEIN_KINASE_ST"/>
    <property type="match status" value="1"/>
</dbReference>
<dbReference type="Pfam" id="PF00069">
    <property type="entry name" value="Pkinase"/>
    <property type="match status" value="1"/>
</dbReference>